<dbReference type="Gene3D" id="1.10.1610.10">
    <property type="match status" value="1"/>
</dbReference>
<keyword evidence="5 10" id="KW-0169">Cobalamin biosynthesis</keyword>
<dbReference type="PANTHER" id="PTHR43463:SF1">
    <property type="entry name" value="NICOTINATE-NUCLEOTIDE--DIMETHYLBENZIMIDAZOLE PHOSPHORIBOSYLTRANSFERASE"/>
    <property type="match status" value="1"/>
</dbReference>
<dbReference type="Pfam" id="PF02277">
    <property type="entry name" value="DBI_PRT"/>
    <property type="match status" value="1"/>
</dbReference>
<reference evidence="12" key="1">
    <citation type="submission" date="2017-08" db="EMBL/GenBank/DDBJ databases">
        <title>A dynamic microbial community with high functional redundancy inhabits the cold, oxic subseafloor aquifer.</title>
        <authorList>
            <person name="Tully B.J."/>
            <person name="Wheat C.G."/>
            <person name="Glazer B.T."/>
            <person name="Huber J.A."/>
        </authorList>
    </citation>
    <scope>NUCLEOTIDE SEQUENCE [LARGE SCALE GENOMIC DNA]</scope>
</reference>
<feature type="active site" description="Proton acceptor" evidence="10">
    <location>
        <position position="318"/>
    </location>
</feature>
<evidence type="ECO:0000256" key="8">
    <source>
        <dbReference type="ARBA" id="ARBA00030686"/>
    </source>
</evidence>
<gene>
    <name evidence="10 11" type="primary">cobT</name>
    <name evidence="11" type="ORF">COB67_04960</name>
</gene>
<evidence type="ECO:0000256" key="9">
    <source>
        <dbReference type="ARBA" id="ARBA00047340"/>
    </source>
</evidence>
<dbReference type="InterPro" id="IPR003200">
    <property type="entry name" value="Nict_dMeBzImd_PRibTrfase"/>
</dbReference>
<keyword evidence="7 10" id="KW-0808">Transferase</keyword>
<dbReference type="Gene3D" id="3.40.50.10210">
    <property type="match status" value="1"/>
</dbReference>
<comment type="function">
    <text evidence="10">Catalyzes the synthesis of alpha-ribazole-5'-phosphate from nicotinate mononucleotide (NAMN) and 5,6-dimethylbenzimidazole (DMB).</text>
</comment>
<evidence type="ECO:0000256" key="4">
    <source>
        <dbReference type="ARBA" id="ARBA00015486"/>
    </source>
</evidence>
<comment type="pathway">
    <text evidence="1 10">Nucleoside biosynthesis; alpha-ribazole biosynthesis; alpha-ribazole from 5,6-dimethylbenzimidazole: step 1/2.</text>
</comment>
<evidence type="ECO:0000256" key="2">
    <source>
        <dbReference type="ARBA" id="ARBA00007110"/>
    </source>
</evidence>
<dbReference type="EC" id="2.4.2.21" evidence="3 10"/>
<proteinExistence type="inferred from homology"/>
<dbReference type="NCBIfam" id="TIGR03160">
    <property type="entry name" value="cobT_DBIPRT"/>
    <property type="match status" value="1"/>
</dbReference>
<evidence type="ECO:0000256" key="3">
    <source>
        <dbReference type="ARBA" id="ARBA00011991"/>
    </source>
</evidence>
<dbReference type="CDD" id="cd02439">
    <property type="entry name" value="DMB-PRT_CobT"/>
    <property type="match status" value="1"/>
</dbReference>
<dbReference type="UniPathway" id="UPA00061">
    <property type="reaction ID" value="UER00516"/>
</dbReference>
<comment type="similarity">
    <text evidence="2 10">Belongs to the CobT family.</text>
</comment>
<evidence type="ECO:0000256" key="7">
    <source>
        <dbReference type="ARBA" id="ARBA00022679"/>
    </source>
</evidence>
<keyword evidence="6 10" id="KW-0328">Glycosyltransferase</keyword>
<dbReference type="HAMAP" id="MF_00230">
    <property type="entry name" value="CobT"/>
    <property type="match status" value="1"/>
</dbReference>
<protein>
    <recommendedName>
        <fullName evidence="4 10">Nicotinate-nucleotide--dimethylbenzimidazole phosphoribosyltransferase</fullName>
        <shortName evidence="10">NN:DBI PRT</shortName>
        <ecNumber evidence="3 10">2.4.2.21</ecNumber>
    </recommendedName>
    <alternativeName>
        <fullName evidence="8 10">N(1)-alpha-phosphoribosyltransferase</fullName>
    </alternativeName>
</protein>
<dbReference type="InterPro" id="IPR036087">
    <property type="entry name" value="Nict_dMeBzImd_PRibTrfase_sf"/>
</dbReference>
<dbReference type="AlphaFoldDB" id="A0A2A4T662"/>
<comment type="catalytic activity">
    <reaction evidence="9 10">
        <text>5,6-dimethylbenzimidazole + nicotinate beta-D-ribonucleotide = alpha-ribazole 5'-phosphate + nicotinate + H(+)</text>
        <dbReference type="Rhea" id="RHEA:11196"/>
        <dbReference type="ChEBI" id="CHEBI:15378"/>
        <dbReference type="ChEBI" id="CHEBI:15890"/>
        <dbReference type="ChEBI" id="CHEBI:32544"/>
        <dbReference type="ChEBI" id="CHEBI:57502"/>
        <dbReference type="ChEBI" id="CHEBI:57918"/>
        <dbReference type="EC" id="2.4.2.21"/>
    </reaction>
</comment>
<organism evidence="11 12">
    <name type="scientific">SAR324 cluster bacterium</name>
    <dbReference type="NCBI Taxonomy" id="2024889"/>
    <lineage>
        <taxon>Bacteria</taxon>
        <taxon>Deltaproteobacteria</taxon>
        <taxon>SAR324 cluster</taxon>
    </lineage>
</organism>
<evidence type="ECO:0000256" key="10">
    <source>
        <dbReference type="HAMAP-Rule" id="MF_00230"/>
    </source>
</evidence>
<dbReference type="GO" id="GO:0008939">
    <property type="term" value="F:nicotinate-nucleotide-dimethylbenzimidazole phosphoribosyltransferase activity"/>
    <property type="evidence" value="ECO:0007669"/>
    <property type="project" value="UniProtKB-UniRule"/>
</dbReference>
<evidence type="ECO:0000256" key="1">
    <source>
        <dbReference type="ARBA" id="ARBA00005049"/>
    </source>
</evidence>
<accession>A0A2A4T662</accession>
<evidence type="ECO:0000256" key="5">
    <source>
        <dbReference type="ARBA" id="ARBA00022573"/>
    </source>
</evidence>
<name>A0A2A4T662_9DELT</name>
<dbReference type="GO" id="GO:0009236">
    <property type="term" value="P:cobalamin biosynthetic process"/>
    <property type="evidence" value="ECO:0007669"/>
    <property type="project" value="UniProtKB-UniRule"/>
</dbReference>
<dbReference type="EMBL" id="NVSR01000021">
    <property type="protein sequence ID" value="PCI29018.1"/>
    <property type="molecule type" value="Genomic_DNA"/>
</dbReference>
<evidence type="ECO:0000256" key="6">
    <source>
        <dbReference type="ARBA" id="ARBA00022676"/>
    </source>
</evidence>
<dbReference type="FunFam" id="3.40.50.10210:FF:000001">
    <property type="entry name" value="Nicotinate-nucleotide--dimethylbenzimidazole phosphoribosyltransferase"/>
    <property type="match status" value="1"/>
</dbReference>
<dbReference type="InterPro" id="IPR023195">
    <property type="entry name" value="Nict_dMeBzImd_PRibTrfase_N"/>
</dbReference>
<dbReference type="SUPFAM" id="SSF52733">
    <property type="entry name" value="Nicotinate mononucleotide:5,6-dimethylbenzimidazole phosphoribosyltransferase (CobT)"/>
    <property type="match status" value="1"/>
</dbReference>
<sequence>MNAKIQALVESIQPVDRSIETDIIDHLNDLTKPPGSLGKLEQLVTQFCLASQSSQPKIGKKIIFTFAGDHGVAAEGVSAFPQEVTPQMVANIAMGGAAVNVLGKHAGAEIRVIDMGVAVPVEFPGVIQKKIKAGTDNMAQGPAMSVEEAEKALWVGIELAQAAKEEGALLIGTGEMGIANTTPSSALFAALLPCEVEEITGRGTGINDEVLKHKIGVIKKSLKVNASSLSNPLEALAAVGGLEIAGICGLILGAAACKLPLVVDGFISSAAALVACKLNPSVEDYLFFSHKSQEAGHQTFLNKFGVEPILDLQMRLGEGTGAALAMTLIDASIKIYNEMATFSSAGVSKE</sequence>
<evidence type="ECO:0000313" key="12">
    <source>
        <dbReference type="Proteomes" id="UP000218113"/>
    </source>
</evidence>
<comment type="caution">
    <text evidence="11">The sequence shown here is derived from an EMBL/GenBank/DDBJ whole genome shotgun (WGS) entry which is preliminary data.</text>
</comment>
<dbReference type="PANTHER" id="PTHR43463">
    <property type="entry name" value="NICOTINATE-NUCLEOTIDE--DIMETHYLBENZIMIDAZOLE PHOSPHORIBOSYLTRANSFERASE"/>
    <property type="match status" value="1"/>
</dbReference>
<dbReference type="InterPro" id="IPR017846">
    <property type="entry name" value="Nict_dMeBzImd_PRibTrfase_bact"/>
</dbReference>
<dbReference type="Proteomes" id="UP000218113">
    <property type="component" value="Unassembled WGS sequence"/>
</dbReference>
<dbReference type="NCBIfam" id="NF000996">
    <property type="entry name" value="PRK00105.1"/>
    <property type="match status" value="1"/>
</dbReference>
<evidence type="ECO:0000313" key="11">
    <source>
        <dbReference type="EMBL" id="PCI29018.1"/>
    </source>
</evidence>